<reference evidence="2 3" key="1">
    <citation type="submission" date="2023-02" db="EMBL/GenBank/DDBJ databases">
        <title>LHISI_Scaffold_Assembly.</title>
        <authorList>
            <person name="Stuart O.P."/>
            <person name="Cleave R."/>
            <person name="Magrath M.J.L."/>
            <person name="Mikheyev A.S."/>
        </authorList>
    </citation>
    <scope>NUCLEOTIDE SEQUENCE [LARGE SCALE GENOMIC DNA]</scope>
    <source>
        <strain evidence="2">Daus_M_001</strain>
        <tissue evidence="2">Leg muscle</tissue>
    </source>
</reference>
<proteinExistence type="predicted"/>
<feature type="region of interest" description="Disordered" evidence="1">
    <location>
        <begin position="153"/>
        <end position="200"/>
    </location>
</feature>
<dbReference type="EMBL" id="JARBHB010000008">
    <property type="protein sequence ID" value="KAJ8877778.1"/>
    <property type="molecule type" value="Genomic_DNA"/>
</dbReference>
<feature type="compositionally biased region" description="Low complexity" evidence="1">
    <location>
        <begin position="178"/>
        <end position="187"/>
    </location>
</feature>
<dbReference type="Proteomes" id="UP001159363">
    <property type="component" value="Chromosome 7"/>
</dbReference>
<sequence length="618" mass="67885">MWESSRVMPVVGGFSRGSPVSPALAFQRCPILTSLHPHRDKIDVQQVYTEVTFATGSQLIKYPLDDSQLISDLQGNKIDYKVVCTDVQICGYQLHIGCLLSQWKAAIGPTLCRRCQTPYGPMAKGQMGGGIFGRGAGRITLCEERLREVGEGEMWPRRRQMTAGSCRPTPRRPRGRRTSGSGPASPRADSPATHSAHTHTCPRWSASPLHSTVPGTCAVQFFILLVATSLAAAHTHTHTHTHLCRATKRLIEARYPRQNCTPVQCFARRGDERVDAHVSVTPSAAPLLGPQTCKIPSTRWPPEDCCMFVSHALDEFAPVNNLQENKDRIPRYLVWGLTGAAANEQLTKARVHKGLRQTGGGLKCVKVEQPLIPLKSSCARQQDVGTSFANQRLVTYSPASSRTNRQPCIARSSQSHFNACYQSLLERTSQKKSSDTHKTPYDREKRCRERKMNTKASERVNPAAHPIAESLAKRSSQSDTGPVSRPLRAGTFRIRGTPPSSNFCIQSTRGGYCGCPCCPASIPVEHHVRAVRNVVPYEPRPLSDPSAPAAAKPLLFILALIARHDGNTARLARRSEEAISVRVIVARIVPSLLDLGRGVTTRVHPTLNSEVLRAEGRD</sequence>
<feature type="region of interest" description="Disordered" evidence="1">
    <location>
        <begin position="428"/>
        <end position="494"/>
    </location>
</feature>
<keyword evidence="3" id="KW-1185">Reference proteome</keyword>
<protein>
    <submittedName>
        <fullName evidence="2">Uncharacterized protein</fullName>
    </submittedName>
</protein>
<organism evidence="2 3">
    <name type="scientific">Dryococelus australis</name>
    <dbReference type="NCBI Taxonomy" id="614101"/>
    <lineage>
        <taxon>Eukaryota</taxon>
        <taxon>Metazoa</taxon>
        <taxon>Ecdysozoa</taxon>
        <taxon>Arthropoda</taxon>
        <taxon>Hexapoda</taxon>
        <taxon>Insecta</taxon>
        <taxon>Pterygota</taxon>
        <taxon>Neoptera</taxon>
        <taxon>Polyneoptera</taxon>
        <taxon>Phasmatodea</taxon>
        <taxon>Verophasmatodea</taxon>
        <taxon>Anareolatae</taxon>
        <taxon>Phasmatidae</taxon>
        <taxon>Eurycanthinae</taxon>
        <taxon>Dryococelus</taxon>
    </lineage>
</organism>
<feature type="compositionally biased region" description="Basic and acidic residues" evidence="1">
    <location>
        <begin position="428"/>
        <end position="458"/>
    </location>
</feature>
<evidence type="ECO:0000256" key="1">
    <source>
        <dbReference type="SAM" id="MobiDB-lite"/>
    </source>
</evidence>
<name>A0ABQ9H0Q0_9NEOP</name>
<comment type="caution">
    <text evidence="2">The sequence shown here is derived from an EMBL/GenBank/DDBJ whole genome shotgun (WGS) entry which is preliminary data.</text>
</comment>
<accession>A0ABQ9H0Q0</accession>
<evidence type="ECO:0000313" key="3">
    <source>
        <dbReference type="Proteomes" id="UP001159363"/>
    </source>
</evidence>
<evidence type="ECO:0000313" key="2">
    <source>
        <dbReference type="EMBL" id="KAJ8877778.1"/>
    </source>
</evidence>
<gene>
    <name evidence="2" type="ORF">PR048_022234</name>
</gene>